<dbReference type="EMBL" id="JBBPBN010000015">
    <property type="protein sequence ID" value="KAK9022042.1"/>
    <property type="molecule type" value="Genomic_DNA"/>
</dbReference>
<reference evidence="9 10" key="1">
    <citation type="journal article" date="2024" name="G3 (Bethesda)">
        <title>Genome assembly of Hibiscus sabdariffa L. provides insights into metabolisms of medicinal natural products.</title>
        <authorList>
            <person name="Kim T."/>
        </authorList>
    </citation>
    <scope>NUCLEOTIDE SEQUENCE [LARGE SCALE GENOMIC DNA]</scope>
    <source>
        <strain evidence="9">TK-2024</strain>
        <tissue evidence="9">Old leaves</tissue>
    </source>
</reference>
<evidence type="ECO:0000256" key="4">
    <source>
        <dbReference type="ARBA" id="ARBA00022801"/>
    </source>
</evidence>
<name>A0ABR2SAS8_9ROSI</name>
<evidence type="ECO:0000256" key="5">
    <source>
        <dbReference type="ARBA" id="ARBA00023295"/>
    </source>
</evidence>
<evidence type="ECO:0000313" key="9">
    <source>
        <dbReference type="EMBL" id="KAK9022042.1"/>
    </source>
</evidence>
<evidence type="ECO:0000256" key="6">
    <source>
        <dbReference type="RuleBase" id="RU004335"/>
    </source>
</evidence>
<dbReference type="Gene3D" id="3.20.20.80">
    <property type="entry name" value="Glycosidases"/>
    <property type="match status" value="1"/>
</dbReference>
<keyword evidence="10" id="KW-1185">Reference proteome</keyword>
<comment type="similarity">
    <text evidence="2 6">Belongs to the glycosyl hydrolase 17 family.</text>
</comment>
<keyword evidence="5 7" id="KW-0326">Glycosidase</keyword>
<dbReference type="InterPro" id="IPR044965">
    <property type="entry name" value="Glyco_hydro_17_plant"/>
</dbReference>
<organism evidence="9 10">
    <name type="scientific">Hibiscus sabdariffa</name>
    <name type="common">roselle</name>
    <dbReference type="NCBI Taxonomy" id="183260"/>
    <lineage>
        <taxon>Eukaryota</taxon>
        <taxon>Viridiplantae</taxon>
        <taxon>Streptophyta</taxon>
        <taxon>Embryophyta</taxon>
        <taxon>Tracheophyta</taxon>
        <taxon>Spermatophyta</taxon>
        <taxon>Magnoliopsida</taxon>
        <taxon>eudicotyledons</taxon>
        <taxon>Gunneridae</taxon>
        <taxon>Pentapetalae</taxon>
        <taxon>rosids</taxon>
        <taxon>malvids</taxon>
        <taxon>Malvales</taxon>
        <taxon>Malvaceae</taxon>
        <taxon>Malvoideae</taxon>
        <taxon>Hibiscus</taxon>
    </lineage>
</organism>
<keyword evidence="8" id="KW-0472">Membrane</keyword>
<dbReference type="Pfam" id="PF00332">
    <property type="entry name" value="Glyco_hydro_17"/>
    <property type="match status" value="1"/>
</dbReference>
<evidence type="ECO:0000256" key="2">
    <source>
        <dbReference type="ARBA" id="ARBA00008773"/>
    </source>
</evidence>
<evidence type="ECO:0000256" key="1">
    <source>
        <dbReference type="ARBA" id="ARBA00000382"/>
    </source>
</evidence>
<dbReference type="EC" id="3.2.1.39" evidence="3"/>
<accession>A0ABR2SAS8</accession>
<gene>
    <name evidence="9" type="ORF">V6N11_002338</name>
</gene>
<feature type="transmembrane region" description="Helical" evidence="8">
    <location>
        <begin position="12"/>
        <end position="31"/>
    </location>
</feature>
<comment type="catalytic activity">
    <reaction evidence="1">
        <text>Hydrolysis of (1-&gt;3)-beta-D-glucosidic linkages in (1-&gt;3)-beta-D-glucans.</text>
        <dbReference type="EC" id="3.2.1.39"/>
    </reaction>
</comment>
<evidence type="ECO:0000256" key="8">
    <source>
        <dbReference type="SAM" id="Phobius"/>
    </source>
</evidence>
<dbReference type="InterPro" id="IPR000490">
    <property type="entry name" value="Glyco_hydro_17"/>
</dbReference>
<comment type="caution">
    <text evidence="9">The sequence shown here is derived from an EMBL/GenBank/DDBJ whole genome shotgun (WGS) entry which is preliminary data.</text>
</comment>
<dbReference type="PANTHER" id="PTHR32227">
    <property type="entry name" value="GLUCAN ENDO-1,3-BETA-GLUCOSIDASE BG1-RELATED-RELATED"/>
    <property type="match status" value="1"/>
</dbReference>
<protein>
    <recommendedName>
        <fullName evidence="3">glucan endo-1,3-beta-D-glucosidase</fullName>
        <ecNumber evidence="3">3.2.1.39</ecNumber>
    </recommendedName>
</protein>
<keyword evidence="4 7" id="KW-0378">Hydrolase</keyword>
<dbReference type="InterPro" id="IPR017853">
    <property type="entry name" value="GH"/>
</dbReference>
<dbReference type="Proteomes" id="UP001396334">
    <property type="component" value="Unassembled WGS sequence"/>
</dbReference>
<evidence type="ECO:0000256" key="3">
    <source>
        <dbReference type="ARBA" id="ARBA00012780"/>
    </source>
</evidence>
<dbReference type="PROSITE" id="PS00587">
    <property type="entry name" value="GLYCOSYL_HYDROL_F17"/>
    <property type="match status" value="1"/>
</dbReference>
<keyword evidence="8" id="KW-0812">Transmembrane</keyword>
<proteinExistence type="inferred from homology"/>
<keyword evidence="8" id="KW-1133">Transmembrane helix</keyword>
<evidence type="ECO:0000313" key="10">
    <source>
        <dbReference type="Proteomes" id="UP001396334"/>
    </source>
</evidence>
<sequence>MDFSCVSKTLMAATYLVLGVFIASLTVTGAIKPVGVCDGRVADNLPPAPDVVGLYTSNGIGKMRLYDPDQATLQALTGTDIELILGVPNGDLQSLATPTAANVWVQNNILAFSPAVKFLYIAVGNEIKPTDPEAQFVLPAMQNIYNALVSAQLGGQIKVSTSVEPSLLGQSFPPSSGSFSATSSPYMIPIIAFLANTGAPILVNVYPYYPYISNPQDIRLDYALFTAPGPVVQDGALSYQNLFDAILDAFYSALETAGGANVGIVVSETGWPSFGVAAATVENAATYYQNLINHVMNGTPKRPGQPIETYLFAMFDEDQKAGAETERHFGLFSPDKHPKYNLIFS</sequence>
<evidence type="ECO:0000256" key="7">
    <source>
        <dbReference type="RuleBase" id="RU004336"/>
    </source>
</evidence>
<dbReference type="SUPFAM" id="SSF51445">
    <property type="entry name" value="(Trans)glycosidases"/>
    <property type="match status" value="1"/>
</dbReference>